<feature type="compositionally biased region" description="Low complexity" evidence="1">
    <location>
        <begin position="193"/>
        <end position="219"/>
    </location>
</feature>
<dbReference type="AlphaFoldDB" id="A0A3Q0HQN4"/>
<feature type="domain" description="Fibronectin type-III" evidence="3">
    <location>
        <begin position="352"/>
        <end position="439"/>
    </location>
</feature>
<keyword evidence="2" id="KW-0472">Membrane</keyword>
<name>A0A3Q0HQN4_ALLSI</name>
<dbReference type="CDD" id="cd00063">
    <property type="entry name" value="FN3"/>
    <property type="match status" value="1"/>
</dbReference>
<dbReference type="RefSeq" id="XP_025072848.1">
    <property type="nucleotide sequence ID" value="XM_025217063.1"/>
</dbReference>
<feature type="region of interest" description="Disordered" evidence="1">
    <location>
        <begin position="1"/>
        <end position="231"/>
    </location>
</feature>
<dbReference type="InterPro" id="IPR036116">
    <property type="entry name" value="FN3_sf"/>
</dbReference>
<proteinExistence type="predicted"/>
<dbReference type="Pfam" id="PF00041">
    <property type="entry name" value="fn3"/>
    <property type="match status" value="1"/>
</dbReference>
<dbReference type="InterPro" id="IPR013783">
    <property type="entry name" value="Ig-like_fold"/>
</dbReference>
<feature type="compositionally biased region" description="Polar residues" evidence="1">
    <location>
        <begin position="97"/>
        <end position="115"/>
    </location>
</feature>
<dbReference type="SUPFAM" id="SSF49265">
    <property type="entry name" value="Fibronectin type III"/>
    <property type="match status" value="1"/>
</dbReference>
<keyword evidence="2" id="KW-0812">Transmembrane</keyword>
<gene>
    <name evidence="5" type="primary">LOC112552140</name>
</gene>
<keyword evidence="4" id="KW-1185">Reference proteome</keyword>
<accession>A0A3Q0HQN4</accession>
<dbReference type="Proteomes" id="UP000189705">
    <property type="component" value="Unplaced"/>
</dbReference>
<dbReference type="KEGG" id="asn:112552140"/>
<protein>
    <submittedName>
        <fullName evidence="5">Mucin-5AC-like</fullName>
    </submittedName>
</protein>
<evidence type="ECO:0000256" key="1">
    <source>
        <dbReference type="SAM" id="MobiDB-lite"/>
    </source>
</evidence>
<dbReference type="InParanoid" id="A0A3Q0HQN4"/>
<feature type="compositionally biased region" description="Polar residues" evidence="1">
    <location>
        <begin position="170"/>
        <end position="192"/>
    </location>
</feature>
<dbReference type="PROSITE" id="PS50853">
    <property type="entry name" value="FN3"/>
    <property type="match status" value="1"/>
</dbReference>
<evidence type="ECO:0000313" key="5">
    <source>
        <dbReference type="RefSeq" id="XP_025072848.1"/>
    </source>
</evidence>
<feature type="compositionally biased region" description="Polar residues" evidence="1">
    <location>
        <begin position="74"/>
        <end position="90"/>
    </location>
</feature>
<reference evidence="5" key="1">
    <citation type="submission" date="2025-08" db="UniProtKB">
        <authorList>
            <consortium name="RefSeq"/>
        </authorList>
    </citation>
    <scope>IDENTIFICATION</scope>
</reference>
<feature type="compositionally biased region" description="Polar residues" evidence="1">
    <location>
        <begin position="39"/>
        <end position="65"/>
    </location>
</feature>
<organism evidence="4 5">
    <name type="scientific">Alligator sinensis</name>
    <name type="common">Chinese alligator</name>
    <dbReference type="NCBI Taxonomy" id="38654"/>
    <lineage>
        <taxon>Eukaryota</taxon>
        <taxon>Metazoa</taxon>
        <taxon>Chordata</taxon>
        <taxon>Craniata</taxon>
        <taxon>Vertebrata</taxon>
        <taxon>Euteleostomi</taxon>
        <taxon>Archelosauria</taxon>
        <taxon>Archosauria</taxon>
        <taxon>Crocodylia</taxon>
        <taxon>Alligatoridae</taxon>
        <taxon>Alligatorinae</taxon>
        <taxon>Alligator</taxon>
    </lineage>
</organism>
<dbReference type="GeneID" id="112552140"/>
<evidence type="ECO:0000259" key="3">
    <source>
        <dbReference type="PROSITE" id="PS50853"/>
    </source>
</evidence>
<feature type="compositionally biased region" description="Low complexity" evidence="1">
    <location>
        <begin position="22"/>
        <end position="38"/>
    </location>
</feature>
<feature type="transmembrane region" description="Helical" evidence="2">
    <location>
        <begin position="580"/>
        <end position="608"/>
    </location>
</feature>
<evidence type="ECO:0000313" key="4">
    <source>
        <dbReference type="Proteomes" id="UP000189705"/>
    </source>
</evidence>
<sequence>MATTPGVLPSLGTASLKTTGNQASTASSSPISATSAQPGTENSGPTSVGQDGSPSARVDTSSGTSAALRDTTVVLKSSSTEGSTLATGRSTPGDVPSSATPTPLTTGHPTESALSSLGPGTEASRTNTGSAALSPSTAPVGSATSVAASPSSLKGFSETEASGTMGPGQTLHSTGIASERSPSTAPAGSESHTPPAAAGGHSSPSSGTSATGGETSVSSRTGPTASVASRGPLLGVVSSSGIARSSFSEGTSAPAATATNPSSFTNFFRSPVSNVFTVRSSDRISFFHTIYGTPTSTSRLFMSSSAFPRGSASNLGVDSTSIKNLLSLSKSTVPLPITDTVLITTSSQTQCTPLSISIQLKNVTSEQIQLQWVPKGDRRDSPYTVELLRDQRVEANETTNETHATFNKLVPGQIYIVSVEALSCAKKIKTSVTVQADPAPCFNNAEFCTQKDTGCLVSNDQICSSKQAFACDILFKDLEFNQSLYNFDSPMYKTLSERIRTIVPEMQGKLNDDSFTITKIRFKPGSVIASFISLLQGQQFFEAKDFQEYLSEIVNVKFGNQTEITVQSISTSSSTEQNSAWKVAVIVLGVLLGVALIVSLLIASVCLYMRRSGKYSFEPNGLLGKFAYTHL</sequence>
<evidence type="ECO:0000256" key="2">
    <source>
        <dbReference type="SAM" id="Phobius"/>
    </source>
</evidence>
<feature type="compositionally biased region" description="Polar residues" evidence="1">
    <location>
        <begin position="12"/>
        <end position="21"/>
    </location>
</feature>
<dbReference type="Gene3D" id="2.60.40.10">
    <property type="entry name" value="Immunoglobulins"/>
    <property type="match status" value="1"/>
</dbReference>
<keyword evidence="2" id="KW-1133">Transmembrane helix</keyword>
<feature type="compositionally biased region" description="Polar residues" evidence="1">
    <location>
        <begin position="123"/>
        <end position="162"/>
    </location>
</feature>
<dbReference type="InterPro" id="IPR003961">
    <property type="entry name" value="FN3_dom"/>
</dbReference>